<feature type="zinc finger region" description="C3H1-type" evidence="5">
    <location>
        <begin position="618"/>
        <end position="650"/>
    </location>
</feature>
<dbReference type="InterPro" id="IPR036855">
    <property type="entry name" value="Znf_CCCH_sf"/>
</dbReference>
<sequence>MGKDELLQKIRKELVSLKSPHWKKITKDAESSVAELLRKKPENRCSIADALRHLSLKSNVSLPPADVMKGMIDTMIQFQDMDMLQKDSNGHVTKSELRGAFAVVGLELPAGDCVADVNEFLDMLHGNQGKVLEKRMKKLAEFGIHGAVNASLLAAFDVGRSGSRNGRALLLVGSGSRNGLAMDGASTCVELDAAVPLGQMPMGHMVPGLPAAGLPATGLPGAGLPCGAMMPPPPPGTLPRTMPGMFGAPPMAQAPPMAPAPMTLPPMATLGQMAPPAPLQPMPPQALQGQSAPTALPTAPAMPALPAPSLPAPTAPAANMAPGQTAPATASAPALANSPATDPTVAAAAVALGLDPSVLGEVVQALAAAAGPAPQGQAADATPRAPGPEAPAAPAATPPSRPPPANGNVEGAVVQALGAAAGAASQGQAADAAPRAPPPEAPAAPVATPPSRPAPGGDGNVEGEGAAAVAAAAQSAQQMQYMQQYQFYQQLQKQEQEKRAKTQSAQPLRFKEGFRPMRLCKPLLTVGYCRQGQDCTFAHTYEELHPASPDVPDNFASEEGAAAEQGDIPESQVPDMRLKKKKEMCGRFSRGECSLGKICPFAHTESELGTIGLSVCGKVKTRLCVFWDPATKTAKGCIYGKNCNNAHGEREIGTKRPPPELCPPMKRRRDGESVIRGRD</sequence>
<organism evidence="8">
    <name type="scientific">Cladocopium goreaui</name>
    <dbReference type="NCBI Taxonomy" id="2562237"/>
    <lineage>
        <taxon>Eukaryota</taxon>
        <taxon>Sar</taxon>
        <taxon>Alveolata</taxon>
        <taxon>Dinophyceae</taxon>
        <taxon>Suessiales</taxon>
        <taxon>Symbiodiniaceae</taxon>
        <taxon>Cladocopium</taxon>
    </lineage>
</organism>
<dbReference type="GO" id="GO:0003729">
    <property type="term" value="F:mRNA binding"/>
    <property type="evidence" value="ECO:0007669"/>
    <property type="project" value="InterPro"/>
</dbReference>
<feature type="compositionally biased region" description="Low complexity" evidence="6">
    <location>
        <begin position="265"/>
        <end position="274"/>
    </location>
</feature>
<evidence type="ECO:0000313" key="10">
    <source>
        <dbReference type="Proteomes" id="UP001152797"/>
    </source>
</evidence>
<evidence type="ECO:0000259" key="7">
    <source>
        <dbReference type="PROSITE" id="PS50103"/>
    </source>
</evidence>
<proteinExistence type="predicted"/>
<feature type="region of interest" description="Disordered" evidence="6">
    <location>
        <begin position="649"/>
        <end position="679"/>
    </location>
</feature>
<feature type="zinc finger region" description="C3H1-type" evidence="5">
    <location>
        <begin position="579"/>
        <end position="606"/>
    </location>
</feature>
<evidence type="ECO:0000256" key="4">
    <source>
        <dbReference type="ARBA" id="ARBA00022833"/>
    </source>
</evidence>
<dbReference type="GO" id="GO:0008270">
    <property type="term" value="F:zinc ion binding"/>
    <property type="evidence" value="ECO:0007669"/>
    <property type="project" value="UniProtKB-KW"/>
</dbReference>
<evidence type="ECO:0000256" key="1">
    <source>
        <dbReference type="ARBA" id="ARBA00022723"/>
    </source>
</evidence>
<feature type="compositionally biased region" description="Pro residues" evidence="6">
    <location>
        <begin position="254"/>
        <end position="264"/>
    </location>
</feature>
<dbReference type="Gene3D" id="3.30.1370.210">
    <property type="match status" value="1"/>
</dbReference>
<feature type="region of interest" description="Disordered" evidence="6">
    <location>
        <begin position="374"/>
        <end position="409"/>
    </location>
</feature>
<feature type="zinc finger region" description="C3H1-type" evidence="5">
    <location>
        <begin position="514"/>
        <end position="542"/>
    </location>
</feature>
<accession>A0A9P1C0N9</accession>
<feature type="compositionally biased region" description="Low complexity" evidence="6">
    <location>
        <begin position="315"/>
        <end position="340"/>
    </location>
</feature>
<dbReference type="PANTHER" id="PTHR12547:SF173">
    <property type="entry name" value="ZINC FINGER CCCH DOMAIN-CONTAINING PROTEIN 52"/>
    <property type="match status" value="1"/>
</dbReference>
<dbReference type="EMBL" id="CAMXCT010000786">
    <property type="protein sequence ID" value="CAI3983282.1"/>
    <property type="molecule type" value="Genomic_DNA"/>
</dbReference>
<dbReference type="InterPro" id="IPR045877">
    <property type="entry name" value="ZFP36-like"/>
</dbReference>
<evidence type="ECO:0000313" key="9">
    <source>
        <dbReference type="EMBL" id="CAL1136657.1"/>
    </source>
</evidence>
<dbReference type="EMBL" id="CAMXCT030000786">
    <property type="protein sequence ID" value="CAL4770594.1"/>
    <property type="molecule type" value="Genomic_DNA"/>
</dbReference>
<dbReference type="SMART" id="SM00356">
    <property type="entry name" value="ZnF_C3H1"/>
    <property type="match status" value="3"/>
</dbReference>
<dbReference type="SUPFAM" id="SSF90229">
    <property type="entry name" value="CCCH zinc finger"/>
    <property type="match status" value="1"/>
</dbReference>
<dbReference type="InterPro" id="IPR000571">
    <property type="entry name" value="Znf_CCCH"/>
</dbReference>
<dbReference type="PROSITE" id="PS50103">
    <property type="entry name" value="ZF_C3H1"/>
    <property type="match status" value="3"/>
</dbReference>
<reference evidence="9" key="2">
    <citation type="submission" date="2024-04" db="EMBL/GenBank/DDBJ databases">
        <authorList>
            <person name="Chen Y."/>
            <person name="Shah S."/>
            <person name="Dougan E. K."/>
            <person name="Thang M."/>
            <person name="Chan C."/>
        </authorList>
    </citation>
    <scope>NUCLEOTIDE SEQUENCE [LARGE SCALE GENOMIC DNA]</scope>
</reference>
<evidence type="ECO:0000313" key="8">
    <source>
        <dbReference type="EMBL" id="CAI3983282.1"/>
    </source>
</evidence>
<dbReference type="Gene3D" id="4.10.1000.10">
    <property type="entry name" value="Zinc finger, CCCH-type"/>
    <property type="match status" value="1"/>
</dbReference>
<feature type="compositionally biased region" description="Low complexity" evidence="6">
    <location>
        <begin position="424"/>
        <end position="434"/>
    </location>
</feature>
<dbReference type="Proteomes" id="UP001152797">
    <property type="component" value="Unassembled WGS sequence"/>
</dbReference>
<dbReference type="PANTHER" id="PTHR12547">
    <property type="entry name" value="CCCH ZINC FINGER/TIS11-RELATED"/>
    <property type="match status" value="1"/>
</dbReference>
<comment type="caution">
    <text evidence="8">The sequence shown here is derived from an EMBL/GenBank/DDBJ whole genome shotgun (WGS) entry which is preliminary data.</text>
</comment>
<reference evidence="8" key="1">
    <citation type="submission" date="2022-10" db="EMBL/GenBank/DDBJ databases">
        <authorList>
            <person name="Chen Y."/>
            <person name="Dougan E. K."/>
            <person name="Chan C."/>
            <person name="Rhodes N."/>
            <person name="Thang M."/>
        </authorList>
    </citation>
    <scope>NUCLEOTIDE SEQUENCE</scope>
</reference>
<feature type="compositionally biased region" description="Low complexity" evidence="6">
    <location>
        <begin position="285"/>
        <end position="302"/>
    </location>
</feature>
<dbReference type="SUPFAM" id="SSF56112">
    <property type="entry name" value="Protein kinase-like (PK-like)"/>
    <property type="match status" value="1"/>
</dbReference>
<feature type="compositionally biased region" description="Basic and acidic residues" evidence="6">
    <location>
        <begin position="649"/>
        <end position="658"/>
    </location>
</feature>
<dbReference type="OrthoDB" id="410307at2759"/>
<evidence type="ECO:0000256" key="6">
    <source>
        <dbReference type="SAM" id="MobiDB-lite"/>
    </source>
</evidence>
<feature type="compositionally biased region" description="Low complexity" evidence="6">
    <location>
        <begin position="374"/>
        <end position="384"/>
    </location>
</feature>
<feature type="region of interest" description="Disordered" evidence="6">
    <location>
        <begin position="254"/>
        <end position="340"/>
    </location>
</feature>
<feature type="region of interest" description="Disordered" evidence="6">
    <location>
        <begin position="424"/>
        <end position="466"/>
    </location>
</feature>
<feature type="compositionally biased region" description="Pro residues" evidence="6">
    <location>
        <begin position="385"/>
        <end position="405"/>
    </location>
</feature>
<evidence type="ECO:0000256" key="3">
    <source>
        <dbReference type="ARBA" id="ARBA00022771"/>
    </source>
</evidence>
<feature type="compositionally biased region" description="Basic and acidic residues" evidence="6">
    <location>
        <begin position="669"/>
        <end position="679"/>
    </location>
</feature>
<dbReference type="AlphaFoldDB" id="A0A9P1C0N9"/>
<feature type="domain" description="C3H1-type" evidence="7">
    <location>
        <begin position="514"/>
        <end position="542"/>
    </location>
</feature>
<gene>
    <name evidence="8" type="ORF">C1SCF055_LOCUS10903</name>
</gene>
<protein>
    <recommendedName>
        <fullName evidence="7">C3H1-type domain-containing protein</fullName>
    </recommendedName>
</protein>
<keyword evidence="10" id="KW-1185">Reference proteome</keyword>
<feature type="compositionally biased region" description="Pro residues" evidence="6">
    <location>
        <begin position="303"/>
        <end position="314"/>
    </location>
</feature>
<feature type="compositionally biased region" description="Pro residues" evidence="6">
    <location>
        <begin position="275"/>
        <end position="284"/>
    </location>
</feature>
<feature type="compositionally biased region" description="Pro residues" evidence="6">
    <location>
        <begin position="435"/>
        <end position="453"/>
    </location>
</feature>
<dbReference type="Gene3D" id="1.10.510.10">
    <property type="entry name" value="Transferase(Phosphotransferase) domain 1"/>
    <property type="match status" value="1"/>
</dbReference>
<feature type="domain" description="C3H1-type" evidence="7">
    <location>
        <begin position="618"/>
        <end position="650"/>
    </location>
</feature>
<dbReference type="InterPro" id="IPR011009">
    <property type="entry name" value="Kinase-like_dom_sf"/>
</dbReference>
<keyword evidence="2" id="KW-0677">Repeat</keyword>
<name>A0A9P1C0N9_9DINO</name>
<evidence type="ECO:0000256" key="2">
    <source>
        <dbReference type="ARBA" id="ARBA00022737"/>
    </source>
</evidence>
<dbReference type="EMBL" id="CAMXCT020000786">
    <property type="protein sequence ID" value="CAL1136657.1"/>
    <property type="molecule type" value="Genomic_DNA"/>
</dbReference>
<keyword evidence="4 5" id="KW-0862">Zinc</keyword>
<keyword evidence="1 5" id="KW-0479">Metal-binding</keyword>
<keyword evidence="3 5" id="KW-0863">Zinc-finger</keyword>
<evidence type="ECO:0000256" key="5">
    <source>
        <dbReference type="PROSITE-ProRule" id="PRU00723"/>
    </source>
</evidence>
<feature type="domain" description="C3H1-type" evidence="7">
    <location>
        <begin position="579"/>
        <end position="606"/>
    </location>
</feature>